<dbReference type="Pfam" id="PF20700">
    <property type="entry name" value="Mutator"/>
    <property type="match status" value="1"/>
</dbReference>
<dbReference type="EMBL" id="BMAT01009574">
    <property type="protein sequence ID" value="GFS09143.1"/>
    <property type="molecule type" value="Genomic_DNA"/>
</dbReference>
<feature type="compositionally biased region" description="Basic and acidic residues" evidence="1">
    <location>
        <begin position="81"/>
        <end position="92"/>
    </location>
</feature>
<evidence type="ECO:0000313" key="3">
    <source>
        <dbReference type="EMBL" id="GFS09143.1"/>
    </source>
</evidence>
<keyword evidence="4" id="KW-1185">Reference proteome</keyword>
<proteinExistence type="predicted"/>
<feature type="region of interest" description="Disordered" evidence="1">
    <location>
        <begin position="78"/>
        <end position="106"/>
    </location>
</feature>
<gene>
    <name evidence="3" type="ORF">ElyMa_004775500</name>
</gene>
<dbReference type="AlphaFoldDB" id="A0AAV4IIV0"/>
<evidence type="ECO:0000259" key="2">
    <source>
        <dbReference type="Pfam" id="PF20700"/>
    </source>
</evidence>
<evidence type="ECO:0000256" key="1">
    <source>
        <dbReference type="SAM" id="MobiDB-lite"/>
    </source>
</evidence>
<name>A0AAV4IIV0_9GAST</name>
<comment type="caution">
    <text evidence="3">The sequence shown here is derived from an EMBL/GenBank/DDBJ whole genome shotgun (WGS) entry which is preliminary data.</text>
</comment>
<feature type="compositionally biased region" description="Polar residues" evidence="1">
    <location>
        <begin position="93"/>
        <end position="106"/>
    </location>
</feature>
<dbReference type="InterPro" id="IPR049012">
    <property type="entry name" value="Mutator_transp_dom"/>
</dbReference>
<dbReference type="Proteomes" id="UP000762676">
    <property type="component" value="Unassembled WGS sequence"/>
</dbReference>
<reference evidence="3 4" key="1">
    <citation type="journal article" date="2021" name="Elife">
        <title>Chloroplast acquisition without the gene transfer in kleptoplastic sea slugs, Plakobranchus ocellatus.</title>
        <authorList>
            <person name="Maeda T."/>
            <person name="Takahashi S."/>
            <person name="Yoshida T."/>
            <person name="Shimamura S."/>
            <person name="Takaki Y."/>
            <person name="Nagai Y."/>
            <person name="Toyoda A."/>
            <person name="Suzuki Y."/>
            <person name="Arimoto A."/>
            <person name="Ishii H."/>
            <person name="Satoh N."/>
            <person name="Nishiyama T."/>
            <person name="Hasebe M."/>
            <person name="Maruyama T."/>
            <person name="Minagawa J."/>
            <person name="Obokata J."/>
            <person name="Shigenobu S."/>
        </authorList>
    </citation>
    <scope>NUCLEOTIDE SEQUENCE [LARGE SCALE GENOMIC DNA]</scope>
</reference>
<accession>A0AAV4IIV0</accession>
<protein>
    <recommendedName>
        <fullName evidence="2">Mutator-like transposase domain-containing protein</fullName>
    </recommendedName>
</protein>
<sequence length="106" mass="12167">MGVKAEEVLWSKSIKRHKLHYTTTVSDGHSRLLQLQPYGPDEEIQKEDCSSGMMEPETAEVMWKRSIELHNMRYTTFVGDGDSKAPDKEERQNPTAQMLTLSRKNA</sequence>
<feature type="domain" description="Mutator-like transposase" evidence="2">
    <location>
        <begin position="50"/>
        <end position="91"/>
    </location>
</feature>
<organism evidence="3 4">
    <name type="scientific">Elysia marginata</name>
    <dbReference type="NCBI Taxonomy" id="1093978"/>
    <lineage>
        <taxon>Eukaryota</taxon>
        <taxon>Metazoa</taxon>
        <taxon>Spiralia</taxon>
        <taxon>Lophotrochozoa</taxon>
        <taxon>Mollusca</taxon>
        <taxon>Gastropoda</taxon>
        <taxon>Heterobranchia</taxon>
        <taxon>Euthyneura</taxon>
        <taxon>Panpulmonata</taxon>
        <taxon>Sacoglossa</taxon>
        <taxon>Placobranchoidea</taxon>
        <taxon>Plakobranchidae</taxon>
        <taxon>Elysia</taxon>
    </lineage>
</organism>
<evidence type="ECO:0000313" key="4">
    <source>
        <dbReference type="Proteomes" id="UP000762676"/>
    </source>
</evidence>